<feature type="compositionally biased region" description="Pro residues" evidence="1">
    <location>
        <begin position="48"/>
        <end position="66"/>
    </location>
</feature>
<name>A0A8S4EMR6_PLUXY</name>
<evidence type="ECO:0000256" key="2">
    <source>
        <dbReference type="SAM" id="SignalP"/>
    </source>
</evidence>
<comment type="caution">
    <text evidence="3">The sequence shown here is derived from an EMBL/GenBank/DDBJ whole genome shotgun (WGS) entry which is preliminary data.</text>
</comment>
<evidence type="ECO:0000313" key="4">
    <source>
        <dbReference type="Proteomes" id="UP000653454"/>
    </source>
</evidence>
<gene>
    <name evidence="3" type="ORF">PLXY2_LOCUS6226</name>
</gene>
<organism evidence="3 4">
    <name type="scientific">Plutella xylostella</name>
    <name type="common">Diamondback moth</name>
    <name type="synonym">Plutella maculipennis</name>
    <dbReference type="NCBI Taxonomy" id="51655"/>
    <lineage>
        <taxon>Eukaryota</taxon>
        <taxon>Metazoa</taxon>
        <taxon>Ecdysozoa</taxon>
        <taxon>Arthropoda</taxon>
        <taxon>Hexapoda</taxon>
        <taxon>Insecta</taxon>
        <taxon>Pterygota</taxon>
        <taxon>Neoptera</taxon>
        <taxon>Endopterygota</taxon>
        <taxon>Lepidoptera</taxon>
        <taxon>Glossata</taxon>
        <taxon>Ditrysia</taxon>
        <taxon>Yponomeutoidea</taxon>
        <taxon>Plutellidae</taxon>
        <taxon>Plutella</taxon>
    </lineage>
</organism>
<dbReference type="AlphaFoldDB" id="A0A8S4EMR6"/>
<protein>
    <submittedName>
        <fullName evidence="3">(diamondback moth) hypothetical protein</fullName>
    </submittedName>
</protein>
<evidence type="ECO:0000256" key="1">
    <source>
        <dbReference type="SAM" id="MobiDB-lite"/>
    </source>
</evidence>
<dbReference type="Proteomes" id="UP000653454">
    <property type="component" value="Unassembled WGS sequence"/>
</dbReference>
<sequence>MKLVLCLLVLVAAAVGSRGNVEAASLNHEIESQEDYMPLSRVAREEPPPPPPEMTPPPEEMPPPPPQDKKMPSLVSRHKRSPKGGGTMPTRKG</sequence>
<proteinExistence type="predicted"/>
<dbReference type="EMBL" id="CAJHNJ030000019">
    <property type="protein sequence ID" value="CAG9116869.1"/>
    <property type="molecule type" value="Genomic_DNA"/>
</dbReference>
<accession>A0A8S4EMR6</accession>
<keyword evidence="2" id="KW-0732">Signal</keyword>
<feature type="chain" id="PRO_5035763471" evidence="2">
    <location>
        <begin position="20"/>
        <end position="93"/>
    </location>
</feature>
<feature type="region of interest" description="Disordered" evidence="1">
    <location>
        <begin position="30"/>
        <end position="93"/>
    </location>
</feature>
<keyword evidence="4" id="KW-1185">Reference proteome</keyword>
<evidence type="ECO:0000313" key="3">
    <source>
        <dbReference type="EMBL" id="CAG9116869.1"/>
    </source>
</evidence>
<reference evidence="3" key="1">
    <citation type="submission" date="2020-11" db="EMBL/GenBank/DDBJ databases">
        <authorList>
            <person name="Whiteford S."/>
        </authorList>
    </citation>
    <scope>NUCLEOTIDE SEQUENCE</scope>
</reference>
<feature type="signal peptide" evidence="2">
    <location>
        <begin position="1"/>
        <end position="19"/>
    </location>
</feature>